<comment type="caution">
    <text evidence="2">The sequence shown here is derived from an EMBL/GenBank/DDBJ whole genome shotgun (WGS) entry which is preliminary data.</text>
</comment>
<gene>
    <name evidence="2" type="ORF">METBIDRAFT_13599</name>
</gene>
<evidence type="ECO:0000313" key="3">
    <source>
        <dbReference type="Proteomes" id="UP000092555"/>
    </source>
</evidence>
<sequence>MPFVVLRASLTRITGLTFESHTQNHLAPIVQNAMSDEFTSSSDDGDAFIDHFFQELGSPVKTRKSATPAVESDSCQLPDHSQLPNHPQRPDIATSYQGIVSDAPRHVQSFKKNAPEAAANFSLEIPSIFLTEGERNRRILRQAREISKTLSEEDEKNRARLAALNAEKDKIIQELNDNGSAFLYSWRTDSKIIEDYVHKSLSQDYSMITRRQFYFFDDVEKPRFDDRYIPSSPSLRVALKYCLGSPDLFLKNLRASRIKLSSFLAASLVSVNDLNSLAHVERVFRHAYTEMSHLDNLESLDETFTLPNSWEEPSFLDLMQAIGTRLAKTSASPPIELKLVHYNNHQELLLLRLSIIFHFFVPRLKSKEEQILLLIFFHLSGSDFNLNKMWKENLINIFIAPIFDIIVNEWSRGHGLESLVEEAHRIFTRTVPTLYGEVETQLQKAFEIHFNMLVNLLRLSSSHQNSILVAKKLIFKFLDVKPTGDELSRLAGVIERIGKLGHVSTQHIVSKYRNDVHKNFFRVHLVAELLNVHILDEALQDGQGLLVCYEKLIDCKDSYQRIIGQLTFLSEEDSREKSRISLIISDTYHLLDYIVNVLGMSGILPNRDFFYDK</sequence>
<dbReference type="OrthoDB" id="4082095at2759"/>
<dbReference type="RefSeq" id="XP_018709831.1">
    <property type="nucleotide sequence ID" value="XM_018854395.1"/>
</dbReference>
<name>A0A1A0H5D7_9ASCO</name>
<evidence type="ECO:0000313" key="2">
    <source>
        <dbReference type="EMBL" id="OBA19299.1"/>
    </source>
</evidence>
<organism evidence="2 3">
    <name type="scientific">Metschnikowia bicuspidata var. bicuspidata NRRL YB-4993</name>
    <dbReference type="NCBI Taxonomy" id="869754"/>
    <lineage>
        <taxon>Eukaryota</taxon>
        <taxon>Fungi</taxon>
        <taxon>Dikarya</taxon>
        <taxon>Ascomycota</taxon>
        <taxon>Saccharomycotina</taxon>
        <taxon>Pichiomycetes</taxon>
        <taxon>Metschnikowiaceae</taxon>
        <taxon>Metschnikowia</taxon>
    </lineage>
</organism>
<proteinExistence type="predicted"/>
<accession>A0A1A0H5D7</accession>
<dbReference type="AlphaFoldDB" id="A0A1A0H5D7"/>
<evidence type="ECO:0000256" key="1">
    <source>
        <dbReference type="SAM" id="MobiDB-lite"/>
    </source>
</evidence>
<dbReference type="GeneID" id="30027371"/>
<dbReference type="Proteomes" id="UP000092555">
    <property type="component" value="Unassembled WGS sequence"/>
</dbReference>
<keyword evidence="3" id="KW-1185">Reference proteome</keyword>
<dbReference type="EMBL" id="LXTC01000007">
    <property type="protein sequence ID" value="OBA19299.1"/>
    <property type="molecule type" value="Genomic_DNA"/>
</dbReference>
<reference evidence="2 3" key="1">
    <citation type="submission" date="2016-05" db="EMBL/GenBank/DDBJ databases">
        <title>Comparative genomics of biotechnologically important yeasts.</title>
        <authorList>
            <consortium name="DOE Joint Genome Institute"/>
            <person name="Riley R."/>
            <person name="Haridas S."/>
            <person name="Wolfe K.H."/>
            <person name="Lopes M.R."/>
            <person name="Hittinger C.T."/>
            <person name="Goker M."/>
            <person name="Salamov A."/>
            <person name="Wisecaver J."/>
            <person name="Long T.M."/>
            <person name="Aerts A.L."/>
            <person name="Barry K."/>
            <person name="Choi C."/>
            <person name="Clum A."/>
            <person name="Coughlan A.Y."/>
            <person name="Deshpande S."/>
            <person name="Douglass A.P."/>
            <person name="Hanson S.J."/>
            <person name="Klenk H.-P."/>
            <person name="LaButti K."/>
            <person name="Lapidus A."/>
            <person name="Lindquist E."/>
            <person name="Lipzen A."/>
            <person name="Meier-kolthoff J.P."/>
            <person name="Ohm R.A."/>
            <person name="Otillar R.P."/>
            <person name="Pangilinan J."/>
            <person name="Peng Y."/>
            <person name="Rokas A."/>
            <person name="Rosa C.A."/>
            <person name="Scheuner C."/>
            <person name="Sibirny A.A."/>
            <person name="Slot J.C."/>
            <person name="Stielow J.B."/>
            <person name="Sun H."/>
            <person name="Kurtzman C.P."/>
            <person name="Blackwell M."/>
            <person name="Grigoriev I.V."/>
            <person name="Jeffries T.W."/>
        </authorList>
    </citation>
    <scope>NUCLEOTIDE SEQUENCE [LARGE SCALE GENOMIC DNA]</scope>
    <source>
        <strain evidence="2 3">NRRL YB-4993</strain>
    </source>
</reference>
<protein>
    <submittedName>
        <fullName evidence="2">Uncharacterized protein</fullName>
    </submittedName>
</protein>
<feature type="region of interest" description="Disordered" evidence="1">
    <location>
        <begin position="71"/>
        <end position="92"/>
    </location>
</feature>